<sequence>MKTSRLFAVAAMAALAVVSLTAQAMGFDVAGFAAAHSDVLAGLSMLGLAGTTANVETEYKQVQADLKKVGDDLKGYAEQAQKDLKAHAQLSADAKAKVDELLLKQGELQANQQHIEQALAKLEGSGAGGDVQHLSLGQQFVQSDDVKAFLGKTTPRGRVDLSVNAAITSLTTNTDGAAGDLVQTTRVPGIVALPQRRLTVRDLISPGQMDGSALEYVKETGFTNAAAPVAEGAKKPESTMKFDLVSTTAKVIAHYVKASRQILSDASQLASLIDQRLRYGLAFAEEKQLLNGDGTGQNLLGIIPQATAYAAPFTPAGTVTEIDKIRLALLQSELAEYPSSGIVMHPSDWARIELLKDTTGRYIIGNPQGTIGATLWNIPVVTTQAIDADKVLTGAFKLGAQLFDRWLTRVEVATENEDDFVKNMVTILAEERLALAVYRPEAFVYADLGNVGP</sequence>
<dbReference type="Gene3D" id="3.30.2320.10">
    <property type="entry name" value="hypothetical protein PF0899 domain"/>
    <property type="match status" value="1"/>
</dbReference>
<dbReference type="Proteomes" id="UP001597304">
    <property type="component" value="Unassembled WGS sequence"/>
</dbReference>
<feature type="signal peptide" evidence="2">
    <location>
        <begin position="1"/>
        <end position="24"/>
    </location>
</feature>
<comment type="subcellular location">
    <subcellularLocation>
        <location evidence="1">Virion</location>
    </subcellularLocation>
</comment>
<keyword evidence="5" id="KW-1185">Reference proteome</keyword>
<proteinExistence type="predicted"/>
<dbReference type="Pfam" id="PF05065">
    <property type="entry name" value="Phage_capsid"/>
    <property type="match status" value="1"/>
</dbReference>
<dbReference type="InterPro" id="IPR054612">
    <property type="entry name" value="Phage_capsid-like_C"/>
</dbReference>
<name>A0ABW4KNI7_9BURK</name>
<keyword evidence="2" id="KW-0732">Signal</keyword>
<feature type="chain" id="PRO_5046833454" evidence="2">
    <location>
        <begin position="25"/>
        <end position="453"/>
    </location>
</feature>
<evidence type="ECO:0000313" key="4">
    <source>
        <dbReference type="EMBL" id="MFD1709083.1"/>
    </source>
</evidence>
<evidence type="ECO:0000256" key="1">
    <source>
        <dbReference type="ARBA" id="ARBA00004328"/>
    </source>
</evidence>
<feature type="domain" description="Phage capsid-like C-terminal" evidence="3">
    <location>
        <begin position="179"/>
        <end position="446"/>
    </location>
</feature>
<organism evidence="4 5">
    <name type="scientific">Ottowia flava</name>
    <dbReference type="NCBI Taxonomy" id="2675430"/>
    <lineage>
        <taxon>Bacteria</taxon>
        <taxon>Pseudomonadati</taxon>
        <taxon>Pseudomonadota</taxon>
        <taxon>Betaproteobacteria</taxon>
        <taxon>Burkholderiales</taxon>
        <taxon>Comamonadaceae</taxon>
        <taxon>Ottowia</taxon>
    </lineage>
</organism>
<dbReference type="SUPFAM" id="SSF56563">
    <property type="entry name" value="Major capsid protein gp5"/>
    <property type="match status" value="1"/>
</dbReference>
<dbReference type="EMBL" id="JBHUEJ010000002">
    <property type="protein sequence ID" value="MFD1709083.1"/>
    <property type="molecule type" value="Genomic_DNA"/>
</dbReference>
<dbReference type="Gene3D" id="3.30.2400.10">
    <property type="entry name" value="Major capsid protein gp5"/>
    <property type="match status" value="1"/>
</dbReference>
<dbReference type="InterPro" id="IPR024455">
    <property type="entry name" value="Phage_capsid"/>
</dbReference>
<dbReference type="RefSeq" id="WP_147914171.1">
    <property type="nucleotide sequence ID" value="NZ_JBHUEJ010000002.1"/>
</dbReference>
<protein>
    <submittedName>
        <fullName evidence="4">Phage major capsid protein</fullName>
    </submittedName>
</protein>
<evidence type="ECO:0000313" key="5">
    <source>
        <dbReference type="Proteomes" id="UP001597304"/>
    </source>
</evidence>
<dbReference type="NCBIfam" id="TIGR01554">
    <property type="entry name" value="major_cap_HK97"/>
    <property type="match status" value="1"/>
</dbReference>
<comment type="caution">
    <text evidence="4">The sequence shown here is derived from an EMBL/GenBank/DDBJ whole genome shotgun (WGS) entry which is preliminary data.</text>
</comment>
<evidence type="ECO:0000256" key="2">
    <source>
        <dbReference type="SAM" id="SignalP"/>
    </source>
</evidence>
<evidence type="ECO:0000259" key="3">
    <source>
        <dbReference type="Pfam" id="PF05065"/>
    </source>
</evidence>
<gene>
    <name evidence="4" type="ORF">ACFSF0_00530</name>
</gene>
<reference evidence="5" key="1">
    <citation type="journal article" date="2019" name="Int. J. Syst. Evol. Microbiol.">
        <title>The Global Catalogue of Microorganisms (GCM) 10K type strain sequencing project: providing services to taxonomists for standard genome sequencing and annotation.</title>
        <authorList>
            <consortium name="The Broad Institute Genomics Platform"/>
            <consortium name="The Broad Institute Genome Sequencing Center for Infectious Disease"/>
            <person name="Wu L."/>
            <person name="Ma J."/>
        </authorList>
    </citation>
    <scope>NUCLEOTIDE SEQUENCE [LARGE SCALE GENOMIC DNA]</scope>
    <source>
        <strain evidence="5">LMG 29247</strain>
    </source>
</reference>
<accession>A0ABW4KNI7</accession>